<protein>
    <submittedName>
        <fullName evidence="1">Uncharacterized protein</fullName>
    </submittedName>
</protein>
<dbReference type="EMBL" id="KN827825">
    <property type="protein sequence ID" value="KIK75840.1"/>
    <property type="molecule type" value="Genomic_DNA"/>
</dbReference>
<evidence type="ECO:0000313" key="2">
    <source>
        <dbReference type="Proteomes" id="UP000054538"/>
    </source>
</evidence>
<dbReference type="InParanoid" id="A0A0D0DEC7"/>
<sequence length="85" mass="9756">PEGRALGKTKVEICTVIAEVIFKDDSDWVETFKDHPMKFSKAVQNRLGTYLFAKLLKKSYREQVVKFTQTWNGVRLDAEGHANLL</sequence>
<gene>
    <name evidence="1" type="ORF">PAXRUDRAFT_784346</name>
</gene>
<name>A0A0D0DEC7_9AGAM</name>
<dbReference type="HOGENOM" id="CLU_2606711_0_0_1"/>
<proteinExistence type="predicted"/>
<accession>A0A0D0DEC7</accession>
<evidence type="ECO:0000313" key="1">
    <source>
        <dbReference type="EMBL" id="KIK75840.1"/>
    </source>
</evidence>
<reference evidence="2" key="2">
    <citation type="submission" date="2015-01" db="EMBL/GenBank/DDBJ databases">
        <title>Evolutionary Origins and Diversification of the Mycorrhizal Mutualists.</title>
        <authorList>
            <consortium name="DOE Joint Genome Institute"/>
            <consortium name="Mycorrhizal Genomics Consortium"/>
            <person name="Kohler A."/>
            <person name="Kuo A."/>
            <person name="Nagy L.G."/>
            <person name="Floudas D."/>
            <person name="Copeland A."/>
            <person name="Barry K.W."/>
            <person name="Cichocki N."/>
            <person name="Veneault-Fourrey C."/>
            <person name="LaButti K."/>
            <person name="Lindquist E.A."/>
            <person name="Lipzen A."/>
            <person name="Lundell T."/>
            <person name="Morin E."/>
            <person name="Murat C."/>
            <person name="Riley R."/>
            <person name="Ohm R."/>
            <person name="Sun H."/>
            <person name="Tunlid A."/>
            <person name="Henrissat B."/>
            <person name="Grigoriev I.V."/>
            <person name="Hibbett D.S."/>
            <person name="Martin F."/>
        </authorList>
    </citation>
    <scope>NUCLEOTIDE SEQUENCE [LARGE SCALE GENOMIC DNA]</scope>
    <source>
        <strain evidence="2">Ve08.2h10</strain>
    </source>
</reference>
<feature type="non-terminal residue" evidence="1">
    <location>
        <position position="1"/>
    </location>
</feature>
<reference evidence="1 2" key="1">
    <citation type="submission" date="2014-04" db="EMBL/GenBank/DDBJ databases">
        <authorList>
            <consortium name="DOE Joint Genome Institute"/>
            <person name="Kuo A."/>
            <person name="Kohler A."/>
            <person name="Jargeat P."/>
            <person name="Nagy L.G."/>
            <person name="Floudas D."/>
            <person name="Copeland A."/>
            <person name="Barry K.W."/>
            <person name="Cichocki N."/>
            <person name="Veneault-Fourrey C."/>
            <person name="LaButti K."/>
            <person name="Lindquist E.A."/>
            <person name="Lipzen A."/>
            <person name="Lundell T."/>
            <person name="Morin E."/>
            <person name="Murat C."/>
            <person name="Sun H."/>
            <person name="Tunlid A."/>
            <person name="Henrissat B."/>
            <person name="Grigoriev I.V."/>
            <person name="Hibbett D.S."/>
            <person name="Martin F."/>
            <person name="Nordberg H.P."/>
            <person name="Cantor M.N."/>
            <person name="Hua S.X."/>
        </authorList>
    </citation>
    <scope>NUCLEOTIDE SEQUENCE [LARGE SCALE GENOMIC DNA]</scope>
    <source>
        <strain evidence="1 2">Ve08.2h10</strain>
    </source>
</reference>
<keyword evidence="2" id="KW-1185">Reference proteome</keyword>
<organism evidence="1 2">
    <name type="scientific">Paxillus rubicundulus Ve08.2h10</name>
    <dbReference type="NCBI Taxonomy" id="930991"/>
    <lineage>
        <taxon>Eukaryota</taxon>
        <taxon>Fungi</taxon>
        <taxon>Dikarya</taxon>
        <taxon>Basidiomycota</taxon>
        <taxon>Agaricomycotina</taxon>
        <taxon>Agaricomycetes</taxon>
        <taxon>Agaricomycetidae</taxon>
        <taxon>Boletales</taxon>
        <taxon>Paxilineae</taxon>
        <taxon>Paxillaceae</taxon>
        <taxon>Paxillus</taxon>
    </lineage>
</organism>
<feature type="non-terminal residue" evidence="1">
    <location>
        <position position="85"/>
    </location>
</feature>
<dbReference type="Proteomes" id="UP000054538">
    <property type="component" value="Unassembled WGS sequence"/>
</dbReference>
<dbReference type="AlphaFoldDB" id="A0A0D0DEC7"/>